<evidence type="ECO:0000313" key="2">
    <source>
        <dbReference type="EMBL" id="CAB0043847.1"/>
    </source>
</evidence>
<feature type="compositionally biased region" description="Low complexity" evidence="1">
    <location>
        <begin position="204"/>
        <end position="228"/>
    </location>
</feature>
<dbReference type="AlphaFoldDB" id="A0A6H5J5K7"/>
<accession>A0A6H5J5K7</accession>
<gene>
    <name evidence="2" type="ORF">TBRA_LOCUS15435</name>
</gene>
<dbReference type="OrthoDB" id="2425134at2759"/>
<keyword evidence="3" id="KW-1185">Reference proteome</keyword>
<reference evidence="2 3" key="1">
    <citation type="submission" date="2020-02" db="EMBL/GenBank/DDBJ databases">
        <authorList>
            <person name="Ferguson B K."/>
        </authorList>
    </citation>
    <scope>NUCLEOTIDE SEQUENCE [LARGE SCALE GENOMIC DNA]</scope>
</reference>
<evidence type="ECO:0000256" key="1">
    <source>
        <dbReference type="SAM" id="MobiDB-lite"/>
    </source>
</evidence>
<sequence>MDSIFTELEKEQGATLQLGKLFDIVQLEMGAEIDKLKKLQVKQLTIEELTKKSSKSGEKKKKKIILSIENVTEKDLIPYTEEKKDPNTGYILEVDLEYPKKLHDTHKDLPFCPEHRAPEGGHYSIASEHHLSQNQPIERQQQNQDMEVENIQEEGEGRHDMLVDATEMNHGGGKRISFVSNDDATSPTPSKKIRLCGGGGGASGALKTTASSSNIISSSTTSNHSSASQRNHQK</sequence>
<feature type="compositionally biased region" description="Polar residues" evidence="1">
    <location>
        <begin position="178"/>
        <end position="189"/>
    </location>
</feature>
<organism evidence="2 3">
    <name type="scientific">Trichogramma brassicae</name>
    <dbReference type="NCBI Taxonomy" id="86971"/>
    <lineage>
        <taxon>Eukaryota</taxon>
        <taxon>Metazoa</taxon>
        <taxon>Ecdysozoa</taxon>
        <taxon>Arthropoda</taxon>
        <taxon>Hexapoda</taxon>
        <taxon>Insecta</taxon>
        <taxon>Pterygota</taxon>
        <taxon>Neoptera</taxon>
        <taxon>Endopterygota</taxon>
        <taxon>Hymenoptera</taxon>
        <taxon>Apocrita</taxon>
        <taxon>Proctotrupomorpha</taxon>
        <taxon>Chalcidoidea</taxon>
        <taxon>Trichogrammatidae</taxon>
        <taxon>Trichogramma</taxon>
    </lineage>
</organism>
<dbReference type="EMBL" id="CADCXV010001351">
    <property type="protein sequence ID" value="CAB0043847.1"/>
    <property type="molecule type" value="Genomic_DNA"/>
</dbReference>
<feature type="region of interest" description="Disordered" evidence="1">
    <location>
        <begin position="168"/>
        <end position="234"/>
    </location>
</feature>
<evidence type="ECO:0000313" key="3">
    <source>
        <dbReference type="Proteomes" id="UP000479190"/>
    </source>
</evidence>
<name>A0A6H5J5K7_9HYME</name>
<proteinExistence type="predicted"/>
<protein>
    <submittedName>
        <fullName evidence="2">Uncharacterized protein</fullName>
    </submittedName>
</protein>
<dbReference type="Proteomes" id="UP000479190">
    <property type="component" value="Unassembled WGS sequence"/>
</dbReference>